<feature type="DNA-binding region" description="H-T-H motif" evidence="2">
    <location>
        <begin position="34"/>
        <end position="53"/>
    </location>
</feature>
<evidence type="ECO:0000259" key="3">
    <source>
        <dbReference type="PROSITE" id="PS50977"/>
    </source>
</evidence>
<reference evidence="4" key="1">
    <citation type="submission" date="2022-09" db="EMBL/GenBank/DDBJ databases">
        <title>Novel Mycoplasma species identified in domestic and wild animals.</title>
        <authorList>
            <person name="Volokhov D.V."/>
            <person name="Furtak V.A."/>
            <person name="Zagorodnyaya T.A."/>
        </authorList>
    </citation>
    <scope>NUCLEOTIDE SEQUENCE</scope>
    <source>
        <strain evidence="4">Oakley</strain>
    </source>
</reference>
<dbReference type="Proteomes" id="UP001177160">
    <property type="component" value="Unassembled WGS sequence"/>
</dbReference>
<protein>
    <submittedName>
        <fullName evidence="4">TetR/AcrR family transcriptional regulator</fullName>
    </submittedName>
</protein>
<dbReference type="InterPro" id="IPR009057">
    <property type="entry name" value="Homeodomain-like_sf"/>
</dbReference>
<dbReference type="RefSeq" id="WP_263608977.1">
    <property type="nucleotide sequence ID" value="NZ_JAOVQM010000009.1"/>
</dbReference>
<keyword evidence="1 2" id="KW-0238">DNA-binding</keyword>
<gene>
    <name evidence="4" type="ORF">N7548_08145</name>
</gene>
<dbReference type="PANTHER" id="PTHR43479">
    <property type="entry name" value="ACREF/ENVCD OPERON REPRESSOR-RELATED"/>
    <property type="match status" value="1"/>
</dbReference>
<dbReference type="InterPro" id="IPR001647">
    <property type="entry name" value="HTH_TetR"/>
</dbReference>
<keyword evidence="5" id="KW-1185">Reference proteome</keyword>
<evidence type="ECO:0000313" key="4">
    <source>
        <dbReference type="EMBL" id="MCV2232788.1"/>
    </source>
</evidence>
<accession>A0ABT2YBT7</accession>
<dbReference type="InterPro" id="IPR050624">
    <property type="entry name" value="HTH-type_Tx_Regulator"/>
</dbReference>
<dbReference type="SUPFAM" id="SSF46689">
    <property type="entry name" value="Homeodomain-like"/>
    <property type="match status" value="1"/>
</dbReference>
<dbReference type="Pfam" id="PF00440">
    <property type="entry name" value="TetR_N"/>
    <property type="match status" value="1"/>
</dbReference>
<sequence length="204" mass="24447">MPKETFINLKPHKKEKLMQAMTKELSIHTFEHLSIANIVRDAEIPRGSFYQYFEDKEDLYQYYFSHIASLKMDYFKDIFMSPTLTFFERIETLFKQGLVFKKAYPELVEVAKKMYESDYYKDLLIKGGWENKVVDTYEAWIKQDQQLGIIRETIDSKMLSELINEMTTRISLDSFIYDKYDESVWEHKLDEMLDILKKGILNHV</sequence>
<evidence type="ECO:0000256" key="1">
    <source>
        <dbReference type="ARBA" id="ARBA00023125"/>
    </source>
</evidence>
<dbReference type="EMBL" id="JAOVQM010000009">
    <property type="protein sequence ID" value="MCV2232788.1"/>
    <property type="molecule type" value="Genomic_DNA"/>
</dbReference>
<comment type="caution">
    <text evidence="4">The sequence shown here is derived from an EMBL/GenBank/DDBJ whole genome shotgun (WGS) entry which is preliminary data.</text>
</comment>
<organism evidence="4 5">
    <name type="scientific">Paracholeplasma manati</name>
    <dbReference type="NCBI Taxonomy" id="591373"/>
    <lineage>
        <taxon>Bacteria</taxon>
        <taxon>Bacillati</taxon>
        <taxon>Mycoplasmatota</taxon>
        <taxon>Mollicutes</taxon>
        <taxon>Acholeplasmatales</taxon>
        <taxon>Acholeplasmataceae</taxon>
        <taxon>Paracholeplasma</taxon>
    </lineage>
</organism>
<evidence type="ECO:0000256" key="2">
    <source>
        <dbReference type="PROSITE-ProRule" id="PRU00335"/>
    </source>
</evidence>
<dbReference type="PROSITE" id="PS50977">
    <property type="entry name" value="HTH_TETR_2"/>
    <property type="match status" value="1"/>
</dbReference>
<proteinExistence type="predicted"/>
<dbReference type="PANTHER" id="PTHR43479:SF11">
    <property type="entry name" value="ACREF_ENVCD OPERON REPRESSOR-RELATED"/>
    <property type="match status" value="1"/>
</dbReference>
<name>A0ABT2YBT7_9MOLU</name>
<feature type="domain" description="HTH tetR-type" evidence="3">
    <location>
        <begin position="11"/>
        <end position="71"/>
    </location>
</feature>
<dbReference type="Gene3D" id="1.10.357.10">
    <property type="entry name" value="Tetracycline Repressor, domain 2"/>
    <property type="match status" value="1"/>
</dbReference>
<evidence type="ECO:0000313" key="5">
    <source>
        <dbReference type="Proteomes" id="UP001177160"/>
    </source>
</evidence>